<dbReference type="PANTHER" id="PTHR42898">
    <property type="entry name" value="TROPINONE REDUCTASE"/>
    <property type="match status" value="1"/>
</dbReference>
<dbReference type="InterPro" id="IPR045000">
    <property type="entry name" value="TR"/>
</dbReference>
<keyword evidence="4" id="KW-1185">Reference proteome</keyword>
<dbReference type="Pfam" id="PF13561">
    <property type="entry name" value="adh_short_C2"/>
    <property type="match status" value="1"/>
</dbReference>
<evidence type="ECO:0000256" key="2">
    <source>
        <dbReference type="ARBA" id="ARBA00023002"/>
    </source>
</evidence>
<organism evidence="3 4">
    <name type="scientific">Zingiber officinale</name>
    <name type="common">Ginger</name>
    <name type="synonym">Amomum zingiber</name>
    <dbReference type="NCBI Taxonomy" id="94328"/>
    <lineage>
        <taxon>Eukaryota</taxon>
        <taxon>Viridiplantae</taxon>
        <taxon>Streptophyta</taxon>
        <taxon>Embryophyta</taxon>
        <taxon>Tracheophyta</taxon>
        <taxon>Spermatophyta</taxon>
        <taxon>Magnoliopsida</taxon>
        <taxon>Liliopsida</taxon>
        <taxon>Zingiberales</taxon>
        <taxon>Zingiberaceae</taxon>
        <taxon>Zingiber</taxon>
    </lineage>
</organism>
<dbReference type="PRINTS" id="PR00081">
    <property type="entry name" value="GDHRDH"/>
</dbReference>
<evidence type="ECO:0000313" key="4">
    <source>
        <dbReference type="Proteomes" id="UP000734854"/>
    </source>
</evidence>
<dbReference type="Gene3D" id="3.40.50.720">
    <property type="entry name" value="NAD(P)-binding Rossmann-like Domain"/>
    <property type="match status" value="1"/>
</dbReference>
<evidence type="ECO:0000313" key="3">
    <source>
        <dbReference type="EMBL" id="KAG6526988.1"/>
    </source>
</evidence>
<reference evidence="3 4" key="1">
    <citation type="submission" date="2020-08" db="EMBL/GenBank/DDBJ databases">
        <title>Plant Genome Project.</title>
        <authorList>
            <person name="Zhang R.-G."/>
        </authorList>
    </citation>
    <scope>NUCLEOTIDE SEQUENCE [LARGE SCALE GENOMIC DNA]</scope>
    <source>
        <tissue evidence="3">Rhizome</tissue>
    </source>
</reference>
<name>A0A8J5HMG2_ZINOF</name>
<evidence type="ECO:0008006" key="5">
    <source>
        <dbReference type="Google" id="ProtNLM"/>
    </source>
</evidence>
<comment type="caution">
    <text evidence="3">The sequence shown here is derived from an EMBL/GenBank/DDBJ whole genome shotgun (WGS) entry which is preliminary data.</text>
</comment>
<dbReference type="EMBL" id="JACMSC010000003">
    <property type="protein sequence ID" value="KAG6526988.1"/>
    <property type="molecule type" value="Genomic_DNA"/>
</dbReference>
<dbReference type="PANTHER" id="PTHR42898:SF6">
    <property type="entry name" value="NADP-DEPENDENT MANNITOL DEHYDROGENASE"/>
    <property type="match status" value="1"/>
</dbReference>
<dbReference type="GO" id="GO:0016491">
    <property type="term" value="F:oxidoreductase activity"/>
    <property type="evidence" value="ECO:0007669"/>
    <property type="project" value="UniProtKB-KW"/>
</dbReference>
<evidence type="ECO:0000256" key="1">
    <source>
        <dbReference type="ARBA" id="ARBA00022857"/>
    </source>
</evidence>
<accession>A0A8J5HMG2</accession>
<dbReference type="InterPro" id="IPR036291">
    <property type="entry name" value="NAD(P)-bd_dom_sf"/>
</dbReference>
<dbReference type="SUPFAM" id="SSF51735">
    <property type="entry name" value="NAD(P)-binding Rossmann-fold domains"/>
    <property type="match status" value="1"/>
</dbReference>
<dbReference type="AlphaFoldDB" id="A0A8J5HMG2"/>
<dbReference type="InterPro" id="IPR002347">
    <property type="entry name" value="SDR_fam"/>
</dbReference>
<dbReference type="Proteomes" id="UP000734854">
    <property type="component" value="Unassembled WGS sequence"/>
</dbReference>
<sequence>MPPSPPTRAPTIPISIAGWNSHPIFFIHAQSSPTHKPDAHHYLPLLHLPTGSILHRYRLAIHTSPLHLILLPLSRLGEVPSDAQAPPRPVATFLTTVSSVFLLSSPPATSPSGYQRRNQSIIPLPFPLQSIYSHFSLRIDQIEAIDGVGKQMVSPRRNSLGHWWIQRNRKWRDLKLQVTGSVCDVSSSEEREKLIKEDFCVTTIENSLAAASSYAAAEEGKSTAIEIFRSSSKEENYSKDKRRENMHILLVEEVLAQGNAEREGAMNQLTRGLACEWAKDNIRANCVAPGFIKTPMVKSCMENEELVAQWCHHTPLGRVGEPEEVAASVAFLCLPSSSFITGQVITVDGGKTICGDY</sequence>
<keyword evidence="1" id="KW-0521">NADP</keyword>
<protein>
    <recommendedName>
        <fullName evidence="5">Tropinone reductase-like protein</fullName>
    </recommendedName>
</protein>
<keyword evidence="2" id="KW-0560">Oxidoreductase</keyword>
<proteinExistence type="predicted"/>
<gene>
    <name evidence="3" type="ORF">ZIOFF_009075</name>
</gene>